<evidence type="ECO:0000256" key="1">
    <source>
        <dbReference type="SAM" id="MobiDB-lite"/>
    </source>
</evidence>
<accession>A0A087UQR0</accession>
<feature type="region of interest" description="Disordered" evidence="1">
    <location>
        <begin position="28"/>
        <end position="57"/>
    </location>
</feature>
<feature type="non-terminal residue" evidence="2">
    <location>
        <position position="138"/>
    </location>
</feature>
<dbReference type="AlphaFoldDB" id="A0A087UQR0"/>
<keyword evidence="3" id="KW-1185">Reference proteome</keyword>
<evidence type="ECO:0000313" key="3">
    <source>
        <dbReference type="Proteomes" id="UP000054359"/>
    </source>
</evidence>
<dbReference type="Proteomes" id="UP000054359">
    <property type="component" value="Unassembled WGS sequence"/>
</dbReference>
<protein>
    <submittedName>
        <fullName evidence="2">Uncharacterized protein</fullName>
    </submittedName>
</protein>
<organism evidence="2 3">
    <name type="scientific">Stegodyphus mimosarum</name>
    <name type="common">African social velvet spider</name>
    <dbReference type="NCBI Taxonomy" id="407821"/>
    <lineage>
        <taxon>Eukaryota</taxon>
        <taxon>Metazoa</taxon>
        <taxon>Ecdysozoa</taxon>
        <taxon>Arthropoda</taxon>
        <taxon>Chelicerata</taxon>
        <taxon>Arachnida</taxon>
        <taxon>Araneae</taxon>
        <taxon>Araneomorphae</taxon>
        <taxon>Entelegynae</taxon>
        <taxon>Eresoidea</taxon>
        <taxon>Eresidae</taxon>
        <taxon>Stegodyphus</taxon>
    </lineage>
</organism>
<proteinExistence type="predicted"/>
<dbReference type="OrthoDB" id="8775784at2759"/>
<name>A0A087UQR0_STEMI</name>
<reference evidence="2 3" key="1">
    <citation type="submission" date="2013-11" db="EMBL/GenBank/DDBJ databases">
        <title>Genome sequencing of Stegodyphus mimosarum.</title>
        <authorList>
            <person name="Bechsgaard J."/>
        </authorList>
    </citation>
    <scope>NUCLEOTIDE SEQUENCE [LARGE SCALE GENOMIC DNA]</scope>
</reference>
<evidence type="ECO:0000313" key="2">
    <source>
        <dbReference type="EMBL" id="KFM79699.1"/>
    </source>
</evidence>
<sequence>MGNLTDVNIFEDEVEMVDFFDSVSVEESTESSSKTKHCEQRNNSMIIQEGTPKMDKSLKLNDNEDIFGIYVASEMRQLKNPANKRKLKRLINEAIMQVSDLDASEWESSTSSNVSFQNNLSTQPSSSTLIFSPCSSTT</sequence>
<feature type="region of interest" description="Disordered" evidence="1">
    <location>
        <begin position="113"/>
        <end position="138"/>
    </location>
</feature>
<dbReference type="EMBL" id="KK121081">
    <property type="protein sequence ID" value="KFM79699.1"/>
    <property type="molecule type" value="Genomic_DNA"/>
</dbReference>
<gene>
    <name evidence="2" type="ORF">X975_09670</name>
</gene>
<feature type="compositionally biased region" description="Polar residues" evidence="1">
    <location>
        <begin position="116"/>
        <end position="138"/>
    </location>
</feature>